<keyword evidence="6" id="KW-0067">ATP-binding</keyword>
<comment type="catalytic activity">
    <reaction evidence="7">
        <text>L-threonyl-[protein] + ATP = O-phospho-L-threonyl-[protein] + ADP + H(+)</text>
        <dbReference type="Rhea" id="RHEA:46608"/>
        <dbReference type="Rhea" id="RHEA-COMP:11060"/>
        <dbReference type="Rhea" id="RHEA-COMP:11605"/>
        <dbReference type="ChEBI" id="CHEBI:15378"/>
        <dbReference type="ChEBI" id="CHEBI:30013"/>
        <dbReference type="ChEBI" id="CHEBI:30616"/>
        <dbReference type="ChEBI" id="CHEBI:61977"/>
        <dbReference type="ChEBI" id="CHEBI:456216"/>
        <dbReference type="EC" id="2.7.11.1"/>
    </reaction>
</comment>
<comment type="catalytic activity">
    <reaction evidence="8">
        <text>L-seryl-[protein] + ATP = O-phospho-L-seryl-[protein] + ADP + H(+)</text>
        <dbReference type="Rhea" id="RHEA:17989"/>
        <dbReference type="Rhea" id="RHEA-COMP:9863"/>
        <dbReference type="Rhea" id="RHEA-COMP:11604"/>
        <dbReference type="ChEBI" id="CHEBI:15378"/>
        <dbReference type="ChEBI" id="CHEBI:29999"/>
        <dbReference type="ChEBI" id="CHEBI:30616"/>
        <dbReference type="ChEBI" id="CHEBI:83421"/>
        <dbReference type="ChEBI" id="CHEBI:456216"/>
        <dbReference type="EC" id="2.7.11.1"/>
    </reaction>
</comment>
<evidence type="ECO:0000256" key="2">
    <source>
        <dbReference type="ARBA" id="ARBA00022527"/>
    </source>
</evidence>
<evidence type="ECO:0000256" key="5">
    <source>
        <dbReference type="ARBA" id="ARBA00022777"/>
    </source>
</evidence>
<dbReference type="EMBL" id="MK500372">
    <property type="protein sequence ID" value="QBK87957.1"/>
    <property type="molecule type" value="Genomic_DNA"/>
</dbReference>
<dbReference type="InterPro" id="IPR011009">
    <property type="entry name" value="Kinase-like_dom_sf"/>
</dbReference>
<accession>A0A481YYP4</accession>
<dbReference type="Gene3D" id="1.10.510.10">
    <property type="entry name" value="Transferase(Phosphotransferase) domain 1"/>
    <property type="match status" value="1"/>
</dbReference>
<dbReference type="Pfam" id="PF00069">
    <property type="entry name" value="Pkinase"/>
    <property type="match status" value="1"/>
</dbReference>
<dbReference type="CDD" id="cd14014">
    <property type="entry name" value="STKc_PknB_like"/>
    <property type="match status" value="1"/>
</dbReference>
<name>A0A481YYP4_9VIRU</name>
<proteinExistence type="predicted"/>
<evidence type="ECO:0000256" key="3">
    <source>
        <dbReference type="ARBA" id="ARBA00022679"/>
    </source>
</evidence>
<keyword evidence="2 10" id="KW-0723">Serine/threonine-protein kinase</keyword>
<dbReference type="GO" id="GO:0005524">
    <property type="term" value="F:ATP binding"/>
    <property type="evidence" value="ECO:0007669"/>
    <property type="project" value="UniProtKB-KW"/>
</dbReference>
<protein>
    <recommendedName>
        <fullName evidence="1">non-specific serine/threonine protein kinase</fullName>
        <ecNumber evidence="1">2.7.11.1</ecNumber>
    </recommendedName>
</protein>
<evidence type="ECO:0000313" key="10">
    <source>
        <dbReference type="EMBL" id="QBK87957.1"/>
    </source>
</evidence>
<dbReference type="PANTHER" id="PTHR43671">
    <property type="entry name" value="SERINE/THREONINE-PROTEIN KINASE NEK"/>
    <property type="match status" value="1"/>
</dbReference>
<gene>
    <name evidence="10" type="ORF">LCMAC202_03180</name>
</gene>
<dbReference type="InterPro" id="IPR000719">
    <property type="entry name" value="Prot_kinase_dom"/>
</dbReference>
<evidence type="ECO:0000256" key="1">
    <source>
        <dbReference type="ARBA" id="ARBA00012513"/>
    </source>
</evidence>
<dbReference type="SUPFAM" id="SSF56112">
    <property type="entry name" value="Protein kinase-like (PK-like)"/>
    <property type="match status" value="1"/>
</dbReference>
<keyword evidence="4" id="KW-0547">Nucleotide-binding</keyword>
<feature type="domain" description="Protein kinase" evidence="9">
    <location>
        <begin position="24"/>
        <end position="313"/>
    </location>
</feature>
<evidence type="ECO:0000256" key="7">
    <source>
        <dbReference type="ARBA" id="ARBA00047899"/>
    </source>
</evidence>
<dbReference type="PROSITE" id="PS50011">
    <property type="entry name" value="PROTEIN_KINASE_DOM"/>
    <property type="match status" value="1"/>
</dbReference>
<dbReference type="InterPro" id="IPR050660">
    <property type="entry name" value="NEK_Ser/Thr_kinase"/>
</dbReference>
<keyword evidence="5 10" id="KW-0418">Kinase</keyword>
<evidence type="ECO:0000259" key="9">
    <source>
        <dbReference type="PROSITE" id="PS50011"/>
    </source>
</evidence>
<evidence type="ECO:0000256" key="8">
    <source>
        <dbReference type="ARBA" id="ARBA00048679"/>
    </source>
</evidence>
<organism evidence="10">
    <name type="scientific">Marseillevirus LCMAC202</name>
    <dbReference type="NCBI Taxonomy" id="2506606"/>
    <lineage>
        <taxon>Viruses</taxon>
        <taxon>Varidnaviria</taxon>
        <taxon>Bamfordvirae</taxon>
        <taxon>Nucleocytoviricota</taxon>
        <taxon>Megaviricetes</taxon>
        <taxon>Pimascovirales</taxon>
        <taxon>Pimascovirales incertae sedis</taxon>
        <taxon>Marseilleviridae</taxon>
    </lineage>
</organism>
<evidence type="ECO:0000256" key="6">
    <source>
        <dbReference type="ARBA" id="ARBA00022840"/>
    </source>
</evidence>
<dbReference type="PANTHER" id="PTHR43671:SF98">
    <property type="entry name" value="SERINE_THREONINE-PROTEIN KINASE NEK11"/>
    <property type="match status" value="1"/>
</dbReference>
<reference evidence="10" key="1">
    <citation type="journal article" date="2019" name="MBio">
        <title>Virus Genomes from Deep Sea Sediments Expand the Ocean Megavirome and Support Independent Origins of Viral Gigantism.</title>
        <authorList>
            <person name="Backstrom D."/>
            <person name="Yutin N."/>
            <person name="Jorgensen S.L."/>
            <person name="Dharamshi J."/>
            <person name="Homa F."/>
            <person name="Zaremba-Niedwiedzka K."/>
            <person name="Spang A."/>
            <person name="Wolf Y.I."/>
            <person name="Koonin E.V."/>
            <person name="Ettema T.J."/>
        </authorList>
    </citation>
    <scope>NUCLEOTIDE SEQUENCE</scope>
</reference>
<evidence type="ECO:0000256" key="4">
    <source>
        <dbReference type="ARBA" id="ARBA00022741"/>
    </source>
</evidence>
<keyword evidence="3" id="KW-0808">Transferase</keyword>
<dbReference type="EC" id="2.7.11.1" evidence="1"/>
<sequence length="526" mass="59227">MNYTKYVDNTIMSILQVGSVVNNYKIIKVLGQGQLGATYLGQRQTFDPMTGQPITKAYAIKTLNLTKVAEMGLDPSTIEAEAKVLKQMSSNPVCDIYITCYYDYFLHTIAGTDDRPSQYLIVVTDYITGESLQQILLDQVGKGNFDMNKLLQMMFEIAQAVDYIHTHGVVHQNIKPSNIVYDKVLNRLRLIDFSFSCSQNLNTKCKGKAGTAYYMPPDLLRLPVDPSQQEFALRAAHDIWSLGVIFFQMANPGQDFMQFTSNDPSLIAKDIQIGNVKDSQYPYIPINSFIKAILKKDPTRRPTAGQVVILIRLARPLCVVNEQLFDRQMSEALVTSLGVDVDPQTDDYTLCKALTDYLSICKIKDNDYQKKSLLKLAKILGIKVERNVESAVLCNTIQQGLKTHQDDYSDYVTQAIIQALEYMSWIQVRVGSEVTGNLHDILKQLQERYKYVYGEAKNLELINLKMLESRRQDVTLKSLVYKQNASVSVANVYATLAQSIVAVILDNNPDAEVGGVPLQTFQKQIL</sequence>
<dbReference type="GO" id="GO:0004674">
    <property type="term" value="F:protein serine/threonine kinase activity"/>
    <property type="evidence" value="ECO:0007669"/>
    <property type="project" value="UniProtKB-KW"/>
</dbReference>